<reference evidence="3" key="1">
    <citation type="journal article" date="2020" name="Stud. Mycol.">
        <title>101 Dothideomycetes genomes: a test case for predicting lifestyles and emergence of pathogens.</title>
        <authorList>
            <person name="Haridas S."/>
            <person name="Albert R."/>
            <person name="Binder M."/>
            <person name="Bloem J."/>
            <person name="Labutti K."/>
            <person name="Salamov A."/>
            <person name="Andreopoulos B."/>
            <person name="Baker S."/>
            <person name="Barry K."/>
            <person name="Bills G."/>
            <person name="Bluhm B."/>
            <person name="Cannon C."/>
            <person name="Castanera R."/>
            <person name="Culley D."/>
            <person name="Daum C."/>
            <person name="Ezra D."/>
            <person name="Gonzalez J."/>
            <person name="Henrissat B."/>
            <person name="Kuo A."/>
            <person name="Liang C."/>
            <person name="Lipzen A."/>
            <person name="Lutzoni F."/>
            <person name="Magnuson J."/>
            <person name="Mondo S."/>
            <person name="Nolan M."/>
            <person name="Ohm R."/>
            <person name="Pangilinan J."/>
            <person name="Park H.-J."/>
            <person name="Ramirez L."/>
            <person name="Alfaro M."/>
            <person name="Sun H."/>
            <person name="Tritt A."/>
            <person name="Yoshinaga Y."/>
            <person name="Zwiers L.-H."/>
            <person name="Turgeon B."/>
            <person name="Goodwin S."/>
            <person name="Spatafora J."/>
            <person name="Crous P."/>
            <person name="Grigoriev I."/>
        </authorList>
    </citation>
    <scope>NUCLEOTIDE SEQUENCE</scope>
    <source>
        <strain evidence="3">CBS 627.86</strain>
    </source>
</reference>
<sequence>MLDTTPKINLWIAPGACSLAPHIMLLDVGLPYTLTTIQVADKGYPEEHTRINPKRRVPILQLDDDTIITEGPAILTAISQLAPDKHVLGKTNLEVVRSYEWLNWLSGTLHTQGYGGLYRPARFSKDKEHFEAITEKGRETIAECYRAIDRKLRGRKFAVGDGFTAVDAFLLIFYRWGNRMNFGMQEAYPEYVRVMGEVVERESVRKVLDEEGIDAHGWD</sequence>
<dbReference type="InterPro" id="IPR040079">
    <property type="entry name" value="Glutathione_S-Trfase"/>
</dbReference>
<dbReference type="InterPro" id="IPR036249">
    <property type="entry name" value="Thioredoxin-like_sf"/>
</dbReference>
<dbReference type="CDD" id="cd03188">
    <property type="entry name" value="GST_C_Beta"/>
    <property type="match status" value="1"/>
</dbReference>
<keyword evidence="3" id="KW-0808">Transferase</keyword>
<dbReference type="AlphaFoldDB" id="A0A6A5YJ80"/>
<dbReference type="Pfam" id="PF00043">
    <property type="entry name" value="GST_C"/>
    <property type="match status" value="1"/>
</dbReference>
<organism evidence="3 4">
    <name type="scientific">Lophiotrema nucula</name>
    <dbReference type="NCBI Taxonomy" id="690887"/>
    <lineage>
        <taxon>Eukaryota</taxon>
        <taxon>Fungi</taxon>
        <taxon>Dikarya</taxon>
        <taxon>Ascomycota</taxon>
        <taxon>Pezizomycotina</taxon>
        <taxon>Dothideomycetes</taxon>
        <taxon>Pleosporomycetidae</taxon>
        <taxon>Pleosporales</taxon>
        <taxon>Lophiotremataceae</taxon>
        <taxon>Lophiotrema</taxon>
    </lineage>
</organism>
<feature type="domain" description="GST C-terminal" evidence="2">
    <location>
        <begin position="91"/>
        <end position="219"/>
    </location>
</feature>
<dbReference type="SFLD" id="SFLDG00358">
    <property type="entry name" value="Main_(cytGST)"/>
    <property type="match status" value="1"/>
</dbReference>
<protein>
    <submittedName>
        <fullName evidence="3">Putative glutathione S-transferase</fullName>
    </submittedName>
</protein>
<dbReference type="EMBL" id="ML977357">
    <property type="protein sequence ID" value="KAF2107040.1"/>
    <property type="molecule type" value="Genomic_DNA"/>
</dbReference>
<dbReference type="Gene3D" id="1.20.1050.10">
    <property type="match status" value="1"/>
</dbReference>
<evidence type="ECO:0000256" key="1">
    <source>
        <dbReference type="ARBA" id="ARBA00007409"/>
    </source>
</evidence>
<dbReference type="InterPro" id="IPR010987">
    <property type="entry name" value="Glutathione-S-Trfase_C-like"/>
</dbReference>
<evidence type="ECO:0000259" key="2">
    <source>
        <dbReference type="PROSITE" id="PS50405"/>
    </source>
</evidence>
<proteinExistence type="inferred from homology"/>
<dbReference type="SFLD" id="SFLDS00019">
    <property type="entry name" value="Glutathione_Transferase_(cytos"/>
    <property type="match status" value="1"/>
</dbReference>
<accession>A0A6A5YJ80</accession>
<evidence type="ECO:0000313" key="4">
    <source>
        <dbReference type="Proteomes" id="UP000799770"/>
    </source>
</evidence>
<dbReference type="SUPFAM" id="SSF52833">
    <property type="entry name" value="Thioredoxin-like"/>
    <property type="match status" value="1"/>
</dbReference>
<dbReference type="Gene3D" id="3.40.30.10">
    <property type="entry name" value="Glutaredoxin"/>
    <property type="match status" value="1"/>
</dbReference>
<dbReference type="InterPro" id="IPR004046">
    <property type="entry name" value="GST_C"/>
</dbReference>
<dbReference type="Pfam" id="PF13409">
    <property type="entry name" value="GST_N_2"/>
    <property type="match status" value="1"/>
</dbReference>
<dbReference type="InterPro" id="IPR036282">
    <property type="entry name" value="Glutathione-S-Trfase_C_sf"/>
</dbReference>
<evidence type="ECO:0000313" key="3">
    <source>
        <dbReference type="EMBL" id="KAF2107040.1"/>
    </source>
</evidence>
<gene>
    <name evidence="3" type="ORF">BDV96DRAFT_606847</name>
</gene>
<dbReference type="OrthoDB" id="2309723at2759"/>
<dbReference type="InterPro" id="IPR004045">
    <property type="entry name" value="Glutathione_S-Trfase_N"/>
</dbReference>
<dbReference type="PANTHER" id="PTHR44051:SF8">
    <property type="entry name" value="GLUTATHIONE S-TRANSFERASE GSTA"/>
    <property type="match status" value="1"/>
</dbReference>
<dbReference type="GO" id="GO:0016740">
    <property type="term" value="F:transferase activity"/>
    <property type="evidence" value="ECO:0007669"/>
    <property type="project" value="UniProtKB-KW"/>
</dbReference>
<dbReference type="CDD" id="cd03057">
    <property type="entry name" value="GST_N_Beta"/>
    <property type="match status" value="1"/>
</dbReference>
<dbReference type="Proteomes" id="UP000799770">
    <property type="component" value="Unassembled WGS sequence"/>
</dbReference>
<dbReference type="PROSITE" id="PS50405">
    <property type="entry name" value="GST_CTER"/>
    <property type="match status" value="1"/>
</dbReference>
<keyword evidence="4" id="KW-1185">Reference proteome</keyword>
<dbReference type="SUPFAM" id="SSF47616">
    <property type="entry name" value="GST C-terminal domain-like"/>
    <property type="match status" value="1"/>
</dbReference>
<comment type="similarity">
    <text evidence="1">Belongs to the GST superfamily.</text>
</comment>
<dbReference type="PANTHER" id="PTHR44051">
    <property type="entry name" value="GLUTATHIONE S-TRANSFERASE-RELATED"/>
    <property type="match status" value="1"/>
</dbReference>
<name>A0A6A5YJ80_9PLEO</name>